<dbReference type="Proteomes" id="UP000317835">
    <property type="component" value="Chromosome"/>
</dbReference>
<organism evidence="11 12">
    <name type="scientific">Tautonia plasticadhaerens</name>
    <dbReference type="NCBI Taxonomy" id="2527974"/>
    <lineage>
        <taxon>Bacteria</taxon>
        <taxon>Pseudomonadati</taxon>
        <taxon>Planctomycetota</taxon>
        <taxon>Planctomycetia</taxon>
        <taxon>Isosphaerales</taxon>
        <taxon>Isosphaeraceae</taxon>
        <taxon>Tautonia</taxon>
    </lineage>
</organism>
<feature type="region of interest" description="Disordered" evidence="6">
    <location>
        <begin position="1584"/>
        <end position="1611"/>
    </location>
</feature>
<evidence type="ECO:0000259" key="7">
    <source>
        <dbReference type="Pfam" id="PF11784"/>
    </source>
</evidence>
<keyword evidence="3 11" id="KW-0378">Hydrolase</keyword>
<dbReference type="InterPro" id="IPR050534">
    <property type="entry name" value="Coronavir_polyprotein_1ab"/>
</dbReference>
<dbReference type="Pfam" id="PF13086">
    <property type="entry name" value="AAA_11"/>
    <property type="match status" value="1"/>
</dbReference>
<dbReference type="InterPro" id="IPR027417">
    <property type="entry name" value="P-loop_NTPase"/>
</dbReference>
<comment type="similarity">
    <text evidence="1">Belongs to the DNA2/NAM7 helicase family.</text>
</comment>
<dbReference type="PANTHER" id="PTHR43788:SF8">
    <property type="entry name" value="DNA-BINDING PROTEIN SMUBP-2"/>
    <property type="match status" value="1"/>
</dbReference>
<evidence type="ECO:0000256" key="6">
    <source>
        <dbReference type="SAM" id="MobiDB-lite"/>
    </source>
</evidence>
<sequence>MPVSPAVIADRLDADRLALLDLSLRNPLLNYRPRRRGLTIVGESPAEVVRILVREGKRMAFDPAPDRPGPEDEGESSHGEPPNGGLELPPADPTDLNLQTDVPADQLQDRLLAIDAAARGSVEELGVNTLFLALGMLRWSEERNGRSVLAPLILLPVALGRSNARDRFRARYTGEDFGTNLSLAERLRAGFGIELPEIPGADDLDPVSYFDAVDAAVSGEKGWKVDREAAALGFFSFSRLLMYRDLDATRWPEGSGPSSHPVLSGLLGEGLDEGEPTIGDEEHLDARLGPLDVRPVLDADGSQMLALVDASKGRTLVIQGPPGTGKSQTIANLIAEAVGRGRSVLFVAEKAAALEVVHRRLDAVGLGAACLELHSNRTRKRDVLDELRRTLQLGRPRTGAAEDDAKVLGDLRGRLNTFAGAVNTPVGSSGVSPHEAAGILLRERDALGEAVPPPIDVPGMADWSAPEFRERELMVEQLRARLADLRLPPDHPMLRSSRSLWTPSDRSELSRRAGAARRATEDLRSAAAALAESLGVPAPIDLAGAEAMAEAVRPLPGGGIPVDLPLDDPAWDDRGRDLDDLLAAGSAFASLHASYDPVLLPEAWDRDLVDTREAFNTVGRRWWSRWASARHRRAVFRLGTLCRVEPPKAPIDRLALIDAVMEARRHRAAIVEHSCTAARLFGSRWRKEESDFAELAEVARFARRVRDDVRSGRLPVGAIESLDDDDVIRRSLPLADRLRGAIEAHRAALRALADFAGLPPSGGEIRPEGEPGNRPAASPSSDWSALPFDALQGRIDATGDRAEELHAVALVNQRASSCREAGMGAVVEAARSWPEAPRLLSTAFRARWAEALLDRAARERPALGSFSGGDHEAMAERFGALDVAVLGHNRAWAAGEHWSRLPRHQALAGDLAVLRRELEKKTRHLPLRVLFAQAGRAVQAVKPVFLMSPLSVAAYLEPGQLAFDLVVFDEASQVRPVDALGALLRGRQAIVVGDDRQLPPTTFFDRLTAGDEHVDEEDDGGSLASDALESILGLFLAQGAPRRMLRWHYRSRHESLIAVSNREFYDGRLVVFPGPERDRSERGLVLRCLPETAYDRGKSRTNPDEAQAVAEAAMAFARDQLEKPADRRLTLGVAAFSAAQAEAIGRRLERLRRDDPSCEPYFAEEGPEPFFVKNLESVQGDERDAIFISVGYGRDAGGRVSMNFGPLNGEGGERRLNVLITRARLRCEVFTNLRGSDLESGRSAARGVRALRTFLRFAELGELDGDEGRPGASPGVGSGFEEEVARTLRAEGFEVVRGLGSEESRVDLAVVDPDRPGRYRLGVLCDGPSYDAPRSARDRDRIRPGVLRGLGWRLAHAWSPDWWHDPGGKCDELVLMVDRDDDGPVDVPSAPLPASISREVRAEEAGPELSALPPYTMARLEIGPDESDPAALAPDRLAEWVGEVVRVEGPVHEAEVVRRLADAIGLRRLAGKPKEAIERAASSPFRDNGPIRRQGAFLWPGDLGRPEPRDRSALPSSSRRLEYVCAEELSAAVERIVADAFRIAPEDLPPAVCRLLGFPRTTDEARDRVSAVVDALIASGRLERQGHRLSVSGPRPEPDADSGSQGDADRR</sequence>
<keyword evidence="4" id="KW-0347">Helicase</keyword>
<name>A0A518H131_9BACT</name>
<dbReference type="Pfam" id="PF13087">
    <property type="entry name" value="AAA_12"/>
    <property type="match status" value="1"/>
</dbReference>
<dbReference type="RefSeq" id="WP_145269506.1">
    <property type="nucleotide sequence ID" value="NZ_CP036426.1"/>
</dbReference>
<dbReference type="InterPro" id="IPR025103">
    <property type="entry name" value="DUF4011"/>
</dbReference>
<evidence type="ECO:0000259" key="10">
    <source>
        <dbReference type="Pfam" id="PF18741"/>
    </source>
</evidence>
<feature type="domain" description="DNA2/NAM7 helicase helicase" evidence="8">
    <location>
        <begin position="961"/>
        <end position="1003"/>
    </location>
</feature>
<evidence type="ECO:0000256" key="4">
    <source>
        <dbReference type="ARBA" id="ARBA00022806"/>
    </source>
</evidence>
<feature type="region of interest" description="Disordered" evidence="6">
    <location>
        <begin position="760"/>
        <end position="784"/>
    </location>
</feature>
<dbReference type="Pfam" id="PF13195">
    <property type="entry name" value="DUF4011"/>
    <property type="match status" value="1"/>
</dbReference>
<dbReference type="InterPro" id="IPR021754">
    <property type="entry name" value="DUF3320"/>
</dbReference>
<feature type="domain" description="DUF3320" evidence="7">
    <location>
        <begin position="1435"/>
        <end position="1470"/>
    </location>
</feature>
<feature type="region of interest" description="Disordered" evidence="6">
    <location>
        <begin position="496"/>
        <end position="517"/>
    </location>
</feature>
<accession>A0A518H131</accession>
<dbReference type="FunFam" id="3.40.50.300:FF:002063">
    <property type="entry name" value="DNA helicase related protein"/>
    <property type="match status" value="1"/>
</dbReference>
<keyword evidence="2" id="KW-0547">Nucleotide-binding</keyword>
<feature type="compositionally biased region" description="Low complexity" evidence="6">
    <location>
        <begin position="79"/>
        <end position="89"/>
    </location>
</feature>
<dbReference type="GO" id="GO:0005524">
    <property type="term" value="F:ATP binding"/>
    <property type="evidence" value="ECO:0007669"/>
    <property type="project" value="UniProtKB-KW"/>
</dbReference>
<feature type="compositionally biased region" description="Basic and acidic residues" evidence="6">
    <location>
        <begin position="59"/>
        <end position="78"/>
    </location>
</feature>
<feature type="domain" description="DNA2/NAM7 helicase-like C-terminal" evidence="9">
    <location>
        <begin position="1035"/>
        <end position="1231"/>
    </location>
</feature>
<dbReference type="SUPFAM" id="SSF52540">
    <property type="entry name" value="P-loop containing nucleoside triphosphate hydrolases"/>
    <property type="match status" value="1"/>
</dbReference>
<dbReference type="OrthoDB" id="9757917at2"/>
<evidence type="ECO:0000256" key="5">
    <source>
        <dbReference type="ARBA" id="ARBA00022840"/>
    </source>
</evidence>
<dbReference type="EC" id="3.1.11.5" evidence="11"/>
<dbReference type="InterPro" id="IPR041679">
    <property type="entry name" value="DNA2/NAM7-like_C"/>
</dbReference>
<keyword evidence="5" id="KW-0067">ATP-binding</keyword>
<evidence type="ECO:0000256" key="3">
    <source>
        <dbReference type="ARBA" id="ARBA00022801"/>
    </source>
</evidence>
<evidence type="ECO:0000259" key="9">
    <source>
        <dbReference type="Pfam" id="PF13087"/>
    </source>
</evidence>
<evidence type="ECO:0000259" key="8">
    <source>
        <dbReference type="Pfam" id="PF13086"/>
    </source>
</evidence>
<evidence type="ECO:0000256" key="1">
    <source>
        <dbReference type="ARBA" id="ARBA00007913"/>
    </source>
</evidence>
<dbReference type="EMBL" id="CP036426">
    <property type="protein sequence ID" value="QDV34542.1"/>
    <property type="molecule type" value="Genomic_DNA"/>
</dbReference>
<evidence type="ECO:0000313" key="12">
    <source>
        <dbReference type="Proteomes" id="UP000317835"/>
    </source>
</evidence>
<proteinExistence type="inferred from homology"/>
<evidence type="ECO:0000313" key="11">
    <source>
        <dbReference type="EMBL" id="QDV34542.1"/>
    </source>
</evidence>
<keyword evidence="12" id="KW-1185">Reference proteome</keyword>
<evidence type="ECO:0000256" key="2">
    <source>
        <dbReference type="ARBA" id="ARBA00022741"/>
    </source>
</evidence>
<dbReference type="GO" id="GO:0043139">
    <property type="term" value="F:5'-3' DNA helicase activity"/>
    <property type="evidence" value="ECO:0007669"/>
    <property type="project" value="TreeGrafter"/>
</dbReference>
<gene>
    <name evidence="11" type="primary">recD</name>
    <name evidence="11" type="ORF">ElP_24320</name>
</gene>
<dbReference type="Pfam" id="PF11784">
    <property type="entry name" value="DUF3320"/>
    <property type="match status" value="1"/>
</dbReference>
<dbReference type="KEGG" id="tpla:ElP_24320"/>
<feature type="domain" description="Restriction endonuclease type II-like" evidence="10">
    <location>
        <begin position="1280"/>
        <end position="1373"/>
    </location>
</feature>
<reference evidence="11 12" key="1">
    <citation type="submission" date="2019-02" db="EMBL/GenBank/DDBJ databases">
        <title>Deep-cultivation of Planctomycetes and their phenomic and genomic characterization uncovers novel biology.</title>
        <authorList>
            <person name="Wiegand S."/>
            <person name="Jogler M."/>
            <person name="Boedeker C."/>
            <person name="Pinto D."/>
            <person name="Vollmers J."/>
            <person name="Rivas-Marin E."/>
            <person name="Kohn T."/>
            <person name="Peeters S.H."/>
            <person name="Heuer A."/>
            <person name="Rast P."/>
            <person name="Oberbeckmann S."/>
            <person name="Bunk B."/>
            <person name="Jeske O."/>
            <person name="Meyerdierks A."/>
            <person name="Storesund J.E."/>
            <person name="Kallscheuer N."/>
            <person name="Luecker S."/>
            <person name="Lage O.M."/>
            <person name="Pohl T."/>
            <person name="Merkel B.J."/>
            <person name="Hornburger P."/>
            <person name="Mueller R.-W."/>
            <person name="Bruemmer F."/>
            <person name="Labrenz M."/>
            <person name="Spormann A.M."/>
            <person name="Op den Camp H."/>
            <person name="Overmann J."/>
            <person name="Amann R."/>
            <person name="Jetten M.S.M."/>
            <person name="Mascher T."/>
            <person name="Medema M.H."/>
            <person name="Devos D.P."/>
            <person name="Kaster A.-K."/>
            <person name="Ovreas L."/>
            <person name="Rohde M."/>
            <person name="Galperin M.Y."/>
            <person name="Jogler C."/>
        </authorList>
    </citation>
    <scope>NUCLEOTIDE SEQUENCE [LARGE SCALE GENOMIC DNA]</scope>
    <source>
        <strain evidence="11 12">ElP</strain>
    </source>
</reference>
<dbReference type="PANTHER" id="PTHR43788">
    <property type="entry name" value="DNA2/NAM7 HELICASE FAMILY MEMBER"/>
    <property type="match status" value="1"/>
</dbReference>
<dbReference type="InterPro" id="IPR049468">
    <property type="entry name" value="Restrct_endonuc-II-like_dom"/>
</dbReference>
<protein>
    <submittedName>
        <fullName evidence="11">RecBCD enzyme subunit RecD</fullName>
        <ecNumber evidence="11">3.1.11.5</ecNumber>
    </submittedName>
</protein>
<feature type="region of interest" description="Disordered" evidence="6">
    <location>
        <begin position="59"/>
        <end position="99"/>
    </location>
</feature>
<dbReference type="InterPro" id="IPR041677">
    <property type="entry name" value="DNA2/NAM7_AAA_11"/>
</dbReference>
<dbReference type="Gene3D" id="3.40.50.300">
    <property type="entry name" value="P-loop containing nucleotide triphosphate hydrolases"/>
    <property type="match status" value="3"/>
</dbReference>
<dbReference type="SUPFAM" id="SSF52980">
    <property type="entry name" value="Restriction endonuclease-like"/>
    <property type="match status" value="1"/>
</dbReference>
<dbReference type="Pfam" id="PF18741">
    <property type="entry name" value="MTES_1575"/>
    <property type="match status" value="1"/>
</dbReference>
<dbReference type="GO" id="GO:0008854">
    <property type="term" value="F:exodeoxyribonuclease V activity"/>
    <property type="evidence" value="ECO:0007669"/>
    <property type="project" value="UniProtKB-EC"/>
</dbReference>
<dbReference type="InterPro" id="IPR011335">
    <property type="entry name" value="Restrct_endonuc-II-like"/>
</dbReference>